<evidence type="ECO:0000313" key="2">
    <source>
        <dbReference type="EMBL" id="MCC2166360.1"/>
    </source>
</evidence>
<proteinExistence type="predicted"/>
<dbReference type="SUPFAM" id="SSF53092">
    <property type="entry name" value="Creatinase/prolidase N-terminal domain"/>
    <property type="match status" value="1"/>
</dbReference>
<dbReference type="Pfam" id="PF01321">
    <property type="entry name" value="Creatinase_N"/>
    <property type="match status" value="1"/>
</dbReference>
<evidence type="ECO:0000259" key="1">
    <source>
        <dbReference type="Pfam" id="PF01321"/>
    </source>
</evidence>
<dbReference type="RefSeq" id="WP_021916304.1">
    <property type="nucleotide sequence ID" value="NZ_JAJEQF010000002.1"/>
</dbReference>
<reference evidence="2 3" key="1">
    <citation type="submission" date="2021-10" db="EMBL/GenBank/DDBJ databases">
        <title>Anaerobic single-cell dispensing facilitates the cultivation of human gut bacteria.</title>
        <authorList>
            <person name="Afrizal A."/>
        </authorList>
    </citation>
    <scope>NUCLEOTIDE SEQUENCE [LARGE SCALE GENOMIC DNA]</scope>
    <source>
        <strain evidence="2 3">CLA-AA-H244</strain>
    </source>
</reference>
<dbReference type="EMBL" id="JAJEQF010000002">
    <property type="protein sequence ID" value="MCC2166360.1"/>
    <property type="molecule type" value="Genomic_DNA"/>
</dbReference>
<accession>A0AAE3AT49</accession>
<comment type="caution">
    <text evidence="2">The sequence shown here is derived from an EMBL/GenBank/DDBJ whole genome shotgun (WGS) entry which is preliminary data.</text>
</comment>
<dbReference type="AlphaFoldDB" id="A0AAE3AT49"/>
<name>A0AAE3AT49_9FIRM</name>
<protein>
    <recommendedName>
        <fullName evidence="1">Creatinase N-terminal domain-containing protein</fullName>
    </recommendedName>
</protein>
<feature type="domain" description="Creatinase N-terminal" evidence="1">
    <location>
        <begin position="12"/>
        <end position="138"/>
    </location>
</feature>
<dbReference type="InterPro" id="IPR029149">
    <property type="entry name" value="Creatin/AminoP/Spt16_N"/>
</dbReference>
<dbReference type="Gene3D" id="3.40.350.10">
    <property type="entry name" value="Creatinase/prolidase N-terminal domain"/>
    <property type="match status" value="1"/>
</dbReference>
<sequence length="152" mass="16991">MKDYSYHKKVIDDVITKLNESDIDLYLIITAEGCDPMTEFIPGVDTVGSSAFLFTKDGKKLATASSIDAQDVEESGLFDEVRHYENYDETLAQMVLELKPKKIALDFSEGNAFCDGLTMGKYEKFVQSLGDFTFEACSADLFIPAVQEQNKK</sequence>
<evidence type="ECO:0000313" key="3">
    <source>
        <dbReference type="Proteomes" id="UP001199355"/>
    </source>
</evidence>
<dbReference type="Proteomes" id="UP001199355">
    <property type="component" value="Unassembled WGS sequence"/>
</dbReference>
<organism evidence="2 3">
    <name type="scientific">Gallintestinimicrobium propionicum</name>
    <dbReference type="NCBI Taxonomy" id="2981770"/>
    <lineage>
        <taxon>Bacteria</taxon>
        <taxon>Bacillati</taxon>
        <taxon>Bacillota</taxon>
        <taxon>Clostridia</taxon>
        <taxon>Lachnospirales</taxon>
        <taxon>Lachnospiraceae</taxon>
        <taxon>Gallintestinimicrobium</taxon>
    </lineage>
</organism>
<dbReference type="InterPro" id="IPR000587">
    <property type="entry name" value="Creatinase_N"/>
</dbReference>
<keyword evidence="3" id="KW-1185">Reference proteome</keyword>
<gene>
    <name evidence="2" type="ORF">LKD45_01380</name>
</gene>